<evidence type="ECO:0000313" key="2">
    <source>
        <dbReference type="EMBL" id="KAG2485221.1"/>
    </source>
</evidence>
<accession>A0A835XJY5</accession>
<dbReference type="Gene3D" id="3.10.490.10">
    <property type="entry name" value="Gamma-glutamyl cyclotransferase-like"/>
    <property type="match status" value="1"/>
</dbReference>
<feature type="domain" description="Allophanate hydrolase C-terminal" evidence="1">
    <location>
        <begin position="7"/>
        <end position="129"/>
    </location>
</feature>
<reference evidence="2" key="1">
    <citation type="journal article" date="2020" name="bioRxiv">
        <title>Comparative genomics of Chlamydomonas.</title>
        <authorList>
            <person name="Craig R.J."/>
            <person name="Hasan A.R."/>
            <person name="Ness R.W."/>
            <person name="Keightley P.D."/>
        </authorList>
    </citation>
    <scope>NUCLEOTIDE SEQUENCE</scope>
    <source>
        <strain evidence="2">CCAP 11/70</strain>
    </source>
</reference>
<dbReference type="AlphaFoldDB" id="A0A835XJY5"/>
<name>A0A835XJY5_9CHLO</name>
<dbReference type="InterPro" id="IPR053844">
    <property type="entry name" value="AH_C"/>
</dbReference>
<protein>
    <recommendedName>
        <fullName evidence="1">Allophanate hydrolase C-terminal domain-containing protein</fullName>
    </recommendedName>
</protein>
<dbReference type="EMBL" id="JAEHOE010000133">
    <property type="protein sequence ID" value="KAG2485221.1"/>
    <property type="molecule type" value="Genomic_DNA"/>
</dbReference>
<dbReference type="Proteomes" id="UP000612055">
    <property type="component" value="Unassembled WGS sequence"/>
</dbReference>
<sequence length="132" mass="13921">MAAARLNLVLAGAHMSGLALNHQVTGLGATLVKAVKTAPVYKMFSLGPRPALIRQGAEGVCGHSFDVEVWSFPIERVGEFLRDGVKPPLCIGDVLLEDGSSEKGFLGESYAVAACEDVSAFGGWRAYLASKK</sequence>
<evidence type="ECO:0000313" key="3">
    <source>
        <dbReference type="Proteomes" id="UP000612055"/>
    </source>
</evidence>
<dbReference type="OrthoDB" id="196847at2759"/>
<gene>
    <name evidence="2" type="ORF">HYH03_016007</name>
</gene>
<organism evidence="2 3">
    <name type="scientific">Edaphochlamys debaryana</name>
    <dbReference type="NCBI Taxonomy" id="47281"/>
    <lineage>
        <taxon>Eukaryota</taxon>
        <taxon>Viridiplantae</taxon>
        <taxon>Chlorophyta</taxon>
        <taxon>core chlorophytes</taxon>
        <taxon>Chlorophyceae</taxon>
        <taxon>CS clade</taxon>
        <taxon>Chlamydomonadales</taxon>
        <taxon>Chlamydomonadales incertae sedis</taxon>
        <taxon>Edaphochlamys</taxon>
    </lineage>
</organism>
<comment type="caution">
    <text evidence="2">The sequence shown here is derived from an EMBL/GenBank/DDBJ whole genome shotgun (WGS) entry which is preliminary data.</text>
</comment>
<evidence type="ECO:0000259" key="1">
    <source>
        <dbReference type="Pfam" id="PF21986"/>
    </source>
</evidence>
<keyword evidence="3" id="KW-1185">Reference proteome</keyword>
<dbReference type="Pfam" id="PF21986">
    <property type="entry name" value="AH_C"/>
    <property type="match status" value="1"/>
</dbReference>
<proteinExistence type="predicted"/>